<proteinExistence type="predicted"/>
<reference evidence="1 2" key="1">
    <citation type="submission" date="2019-08" db="EMBL/GenBank/DDBJ databases">
        <title>Seonamhaeicola sediminis sp. nov., isolated from marine sediment.</title>
        <authorList>
            <person name="Cao W.R."/>
        </authorList>
    </citation>
    <scope>NUCLEOTIDE SEQUENCE [LARGE SCALE GENOMIC DNA]</scope>
    <source>
        <strain evidence="1 2">B011</strain>
    </source>
</reference>
<dbReference type="Proteomes" id="UP000323930">
    <property type="component" value="Unassembled WGS sequence"/>
</dbReference>
<protein>
    <submittedName>
        <fullName evidence="1">Uncharacterized protein</fullName>
    </submittedName>
</protein>
<dbReference type="AlphaFoldDB" id="A0A5D0I514"/>
<sequence>MKQLKTGLSKIGDFGNNTKDKFLNYVKDIFDVLPQIEEAGFRTNRLIVGISLPPSVEIHVTRFKELDTVEIDNLFEKYKEKKMFKLILKSLIMSNEFQSKLSSDTLVFSETCIEISIPPKVSIKYLNKDIANINKIEAEFD</sequence>
<name>A0A5D0I514_9FLAO</name>
<evidence type="ECO:0000313" key="2">
    <source>
        <dbReference type="Proteomes" id="UP000323930"/>
    </source>
</evidence>
<organism evidence="1 2">
    <name type="scientific">Seonamhaeicola marinus</name>
    <dbReference type="NCBI Taxonomy" id="1912246"/>
    <lineage>
        <taxon>Bacteria</taxon>
        <taxon>Pseudomonadati</taxon>
        <taxon>Bacteroidota</taxon>
        <taxon>Flavobacteriia</taxon>
        <taxon>Flavobacteriales</taxon>
        <taxon>Flavobacteriaceae</taxon>
    </lineage>
</organism>
<keyword evidence="2" id="KW-1185">Reference proteome</keyword>
<comment type="caution">
    <text evidence="1">The sequence shown here is derived from an EMBL/GenBank/DDBJ whole genome shotgun (WGS) entry which is preliminary data.</text>
</comment>
<dbReference type="EMBL" id="VSDQ01000577">
    <property type="protein sequence ID" value="TYA78786.1"/>
    <property type="molecule type" value="Genomic_DNA"/>
</dbReference>
<evidence type="ECO:0000313" key="1">
    <source>
        <dbReference type="EMBL" id="TYA78786.1"/>
    </source>
</evidence>
<dbReference type="OrthoDB" id="1161777at2"/>
<gene>
    <name evidence="1" type="ORF">FUA24_10565</name>
</gene>
<accession>A0A5D0I514</accession>